<dbReference type="InterPro" id="IPR001387">
    <property type="entry name" value="Cro/C1-type_HTH"/>
</dbReference>
<dbReference type="AlphaFoldDB" id="A0A7W7C6M0"/>
<keyword evidence="3" id="KW-1185">Reference proteome</keyword>
<feature type="domain" description="HTH cro/C1-type" evidence="1">
    <location>
        <begin position="16"/>
        <end position="70"/>
    </location>
</feature>
<dbReference type="Pfam" id="PF19054">
    <property type="entry name" value="DUF5753"/>
    <property type="match status" value="1"/>
</dbReference>
<dbReference type="SMART" id="SM00530">
    <property type="entry name" value="HTH_XRE"/>
    <property type="match status" value="1"/>
</dbReference>
<proteinExistence type="predicted"/>
<dbReference type="PROSITE" id="PS50943">
    <property type="entry name" value="HTH_CROC1"/>
    <property type="match status" value="1"/>
</dbReference>
<sequence length="286" mass="31507">MPTSPTVANWELGLRLREHRELTGLTAVAAAKAARLTQPYVSGVEGGKLKITDVRLKALAKAYRLSEESYAGLIELRSAAEQRSWWQGYGGLFNDDTLRFFGYEHGAAAIRSYDGGLIPALLQTEDYARAVIRGAGPNIRMADVERVLEARLIRQHRLDGPDPLRLTAVVTEAVLHQQVGGRAVLAAQLRHLAAMVEQRPSTVDIRLVPFTAEAFHALGGGGFHLLEFPGPRLPALLWQETVTATSLLDHPVRLREFDSAFDQALERALSTTDSLRLIRQFAKELG</sequence>
<evidence type="ECO:0000313" key="3">
    <source>
        <dbReference type="Proteomes" id="UP000533598"/>
    </source>
</evidence>
<dbReference type="SUPFAM" id="SSF47413">
    <property type="entry name" value="lambda repressor-like DNA-binding domains"/>
    <property type="match status" value="1"/>
</dbReference>
<dbReference type="InterPro" id="IPR043917">
    <property type="entry name" value="DUF5753"/>
</dbReference>
<evidence type="ECO:0000313" key="2">
    <source>
        <dbReference type="EMBL" id="MBB4675507.1"/>
    </source>
</evidence>
<evidence type="ECO:0000259" key="1">
    <source>
        <dbReference type="PROSITE" id="PS50943"/>
    </source>
</evidence>
<gene>
    <name evidence="2" type="ORF">HNR67_001625</name>
</gene>
<organism evidence="2 3">
    <name type="scientific">Crossiella cryophila</name>
    <dbReference type="NCBI Taxonomy" id="43355"/>
    <lineage>
        <taxon>Bacteria</taxon>
        <taxon>Bacillati</taxon>
        <taxon>Actinomycetota</taxon>
        <taxon>Actinomycetes</taxon>
        <taxon>Pseudonocardiales</taxon>
        <taxon>Pseudonocardiaceae</taxon>
        <taxon>Crossiella</taxon>
    </lineage>
</organism>
<reference evidence="2 3" key="1">
    <citation type="submission" date="2020-08" db="EMBL/GenBank/DDBJ databases">
        <title>Sequencing the genomes of 1000 actinobacteria strains.</title>
        <authorList>
            <person name="Klenk H.-P."/>
        </authorList>
    </citation>
    <scope>NUCLEOTIDE SEQUENCE [LARGE SCALE GENOMIC DNA]</scope>
    <source>
        <strain evidence="2 3">DSM 44230</strain>
    </source>
</reference>
<dbReference type="InterPro" id="IPR010982">
    <property type="entry name" value="Lambda_DNA-bd_dom_sf"/>
</dbReference>
<dbReference type="Pfam" id="PF13560">
    <property type="entry name" value="HTH_31"/>
    <property type="match status" value="1"/>
</dbReference>
<dbReference type="GO" id="GO:0003677">
    <property type="term" value="F:DNA binding"/>
    <property type="evidence" value="ECO:0007669"/>
    <property type="project" value="InterPro"/>
</dbReference>
<dbReference type="RefSeq" id="WP_312986763.1">
    <property type="nucleotide sequence ID" value="NZ_BAAAUI010000040.1"/>
</dbReference>
<name>A0A7W7C6M0_9PSEU</name>
<dbReference type="Proteomes" id="UP000533598">
    <property type="component" value="Unassembled WGS sequence"/>
</dbReference>
<dbReference type="CDD" id="cd00093">
    <property type="entry name" value="HTH_XRE"/>
    <property type="match status" value="1"/>
</dbReference>
<protein>
    <submittedName>
        <fullName evidence="2">Transcriptional regulator with XRE-family HTH domain</fullName>
    </submittedName>
</protein>
<accession>A0A7W7C6M0</accession>
<dbReference type="EMBL" id="JACHMH010000001">
    <property type="protein sequence ID" value="MBB4675507.1"/>
    <property type="molecule type" value="Genomic_DNA"/>
</dbReference>
<dbReference type="Gene3D" id="1.10.260.40">
    <property type="entry name" value="lambda repressor-like DNA-binding domains"/>
    <property type="match status" value="1"/>
</dbReference>
<comment type="caution">
    <text evidence="2">The sequence shown here is derived from an EMBL/GenBank/DDBJ whole genome shotgun (WGS) entry which is preliminary data.</text>
</comment>